<gene>
    <name evidence="11" type="ORF">KL86CLO1_11082</name>
</gene>
<feature type="transmembrane region" description="Helical" evidence="9">
    <location>
        <begin position="364"/>
        <end position="380"/>
    </location>
</feature>
<evidence type="ECO:0000256" key="5">
    <source>
        <dbReference type="ARBA" id="ARBA00022692"/>
    </source>
</evidence>
<keyword evidence="2" id="KW-0813">Transport</keyword>
<feature type="transmembrane region" description="Helical" evidence="9">
    <location>
        <begin position="415"/>
        <end position="434"/>
    </location>
</feature>
<reference evidence="11" key="1">
    <citation type="submission" date="2016-04" db="EMBL/GenBank/DDBJ databases">
        <authorList>
            <person name="Evans L.H."/>
            <person name="Alamgir A."/>
            <person name="Owens N."/>
            <person name="Weber N.D."/>
            <person name="Virtaneva K."/>
            <person name="Barbian K."/>
            <person name="Babar A."/>
            <person name="Rosenke K."/>
        </authorList>
    </citation>
    <scope>NUCLEOTIDE SEQUENCE</scope>
    <source>
        <strain evidence="11">86</strain>
    </source>
</reference>
<feature type="domain" description="Na+/H+ antiporter NhaC-like C-terminal" evidence="10">
    <location>
        <begin position="174"/>
        <end position="465"/>
    </location>
</feature>
<evidence type="ECO:0000256" key="1">
    <source>
        <dbReference type="ARBA" id="ARBA00004651"/>
    </source>
</evidence>
<dbReference type="InterPro" id="IPR052180">
    <property type="entry name" value="NhaC_Na-H+_Antiporter"/>
</dbReference>
<dbReference type="InterPro" id="IPR018461">
    <property type="entry name" value="Na/H_Antiport_NhaC-like_C"/>
</dbReference>
<dbReference type="PANTHER" id="PTHR33451:SF3">
    <property type="entry name" value="MALATE-2H(+)_NA(+)-LACTATE ANTIPORTER"/>
    <property type="match status" value="1"/>
</dbReference>
<evidence type="ECO:0000256" key="9">
    <source>
        <dbReference type="SAM" id="Phobius"/>
    </source>
</evidence>
<keyword evidence="4" id="KW-1003">Cell membrane</keyword>
<name>A0A212JH54_9FIRM</name>
<dbReference type="PANTHER" id="PTHR33451">
    <property type="entry name" value="MALATE-2H(+)/NA(+)-LACTATE ANTIPORTER"/>
    <property type="match status" value="1"/>
</dbReference>
<evidence type="ECO:0000256" key="6">
    <source>
        <dbReference type="ARBA" id="ARBA00022989"/>
    </source>
</evidence>
<feature type="transmembrane region" description="Helical" evidence="9">
    <location>
        <begin position="272"/>
        <end position="291"/>
    </location>
</feature>
<feature type="transmembrane region" description="Helical" evidence="9">
    <location>
        <begin position="20"/>
        <end position="42"/>
    </location>
</feature>
<keyword evidence="6 9" id="KW-1133">Transmembrane helix</keyword>
<organism evidence="11">
    <name type="scientific">uncultured Eubacteriales bacterium</name>
    <dbReference type="NCBI Taxonomy" id="172733"/>
    <lineage>
        <taxon>Bacteria</taxon>
        <taxon>Bacillati</taxon>
        <taxon>Bacillota</taxon>
        <taxon>Clostridia</taxon>
        <taxon>Eubacteriales</taxon>
        <taxon>environmental samples</taxon>
    </lineage>
</organism>
<feature type="transmembrane region" description="Helical" evidence="9">
    <location>
        <begin position="89"/>
        <end position="114"/>
    </location>
</feature>
<feature type="transmembrane region" description="Helical" evidence="9">
    <location>
        <begin position="208"/>
        <end position="227"/>
    </location>
</feature>
<protein>
    <submittedName>
        <fullName evidence="11">Putative Malate-2H(+)/Na(+)-lactate antiporter</fullName>
    </submittedName>
</protein>
<feature type="transmembrane region" description="Helical" evidence="9">
    <location>
        <begin position="147"/>
        <end position="170"/>
    </location>
</feature>
<dbReference type="InterPro" id="IPR004770">
    <property type="entry name" value="Na/H_antiport_NhaC"/>
</dbReference>
<keyword evidence="5 9" id="KW-0812">Transmembrane</keyword>
<evidence type="ECO:0000256" key="4">
    <source>
        <dbReference type="ARBA" id="ARBA00022475"/>
    </source>
</evidence>
<feature type="transmembrane region" description="Helical" evidence="9">
    <location>
        <begin position="121"/>
        <end position="141"/>
    </location>
</feature>
<sequence>MTTIKKGDPIMEGIKDKKKPSLGFVLLTIGTLVAFIGIGIGVFQLQMIFLLFFSWLLLLPFAMYLGYTADEVEGFAYGMIKTGLQVCAILFAVGALIAVWISAGTVPSIIYFCLKIINPHLVLVIAMVLCTLTALATGTSWGTVGTAGVAMMGVGIGMGIPAPVIAGAVISGTYFGDKMSPVSDSVLLNSTLAGCTPMQHIRHMAYSAGPAYLISAAVYLIMGFTIAGSSSGEAQTQAIITNLGQTFHIGVLTLIPAVVVITLLAMKKSALWSLMLGALAGALVTILYQGYSISEVGAFLVSGFTIDTGDASLNNLLSRGGIVSMLDMVGIVIGALGVGGILKGCGVVDVLVEIISSRVSSSRGIALCAMLACLICIVLIPDNNFSMIMVGTLMAPLFRKVGLRPENLSRISEDVNTLGAVFVPWNVGAVFVASTLGVNIFSAMPFAFASTLTLVINLIFALSGWTMTKYTQAELGQLARESVN</sequence>
<evidence type="ECO:0000256" key="7">
    <source>
        <dbReference type="ARBA" id="ARBA00023136"/>
    </source>
</evidence>
<feature type="transmembrane region" description="Helical" evidence="9">
    <location>
        <begin position="247"/>
        <end position="265"/>
    </location>
</feature>
<comment type="similarity">
    <text evidence="8">Belongs to the NhaC Na(+)/H(+) (TC 2.A.35) antiporter family.</text>
</comment>
<feature type="transmembrane region" description="Helical" evidence="9">
    <location>
        <begin position="49"/>
        <end position="69"/>
    </location>
</feature>
<feature type="transmembrane region" description="Helical" evidence="9">
    <location>
        <begin position="440"/>
        <end position="462"/>
    </location>
</feature>
<keyword evidence="3" id="KW-0050">Antiport</keyword>
<dbReference type="Pfam" id="PF03553">
    <property type="entry name" value="Na_H_antiporter"/>
    <property type="match status" value="1"/>
</dbReference>
<keyword evidence="7 9" id="KW-0472">Membrane</keyword>
<evidence type="ECO:0000256" key="3">
    <source>
        <dbReference type="ARBA" id="ARBA00022449"/>
    </source>
</evidence>
<evidence type="ECO:0000256" key="2">
    <source>
        <dbReference type="ARBA" id="ARBA00022448"/>
    </source>
</evidence>
<proteinExistence type="inferred from homology"/>
<evidence type="ECO:0000313" key="11">
    <source>
        <dbReference type="EMBL" id="SBV98754.1"/>
    </source>
</evidence>
<comment type="subcellular location">
    <subcellularLocation>
        <location evidence="1">Cell membrane</location>
        <topology evidence="1">Multi-pass membrane protein</topology>
    </subcellularLocation>
</comment>
<evidence type="ECO:0000259" key="10">
    <source>
        <dbReference type="Pfam" id="PF03553"/>
    </source>
</evidence>
<dbReference type="NCBIfam" id="TIGR00931">
    <property type="entry name" value="antiport_nhaC"/>
    <property type="match status" value="1"/>
</dbReference>
<evidence type="ECO:0000256" key="8">
    <source>
        <dbReference type="ARBA" id="ARBA00038435"/>
    </source>
</evidence>
<accession>A0A212JH54</accession>
<dbReference type="GO" id="GO:0005886">
    <property type="term" value="C:plasma membrane"/>
    <property type="evidence" value="ECO:0007669"/>
    <property type="project" value="UniProtKB-SubCell"/>
</dbReference>
<dbReference type="GO" id="GO:0015297">
    <property type="term" value="F:antiporter activity"/>
    <property type="evidence" value="ECO:0007669"/>
    <property type="project" value="UniProtKB-KW"/>
</dbReference>
<dbReference type="AlphaFoldDB" id="A0A212JH54"/>
<dbReference type="EMBL" id="FLUN01000001">
    <property type="protein sequence ID" value="SBV98754.1"/>
    <property type="molecule type" value="Genomic_DNA"/>
</dbReference>
<feature type="transmembrane region" description="Helical" evidence="9">
    <location>
        <begin position="328"/>
        <end position="352"/>
    </location>
</feature>